<sequence>MVTTRIRKKAILFLLLSGFAFVRPFSQPLTAQPLNTAKPWTYWWWMGSAVTREGITYQLEQFAKAGLGGVHIIPIYGVKGYENQFKPFLGPEWLAHFQFTVQEAKRLRLGVDLTTGTGWPFGGPNVTPAMGAKQWKLVDGKLTSVPTRQQVKRPAPGGAGLVVDPFDKQAVRQYLTRFDSTLIPLAEKPRAMYNDSYEIYGANWTDQFLPEFRKRRGYDLNSQQAAFLDTTMAEASVRVRQDYYQTIAELLLDQFTTTWTGWARQNGYLTRNQAHGSPGNLLDLYALADIPETESFGTSKFPIPGLRVDPDYEPDRFGNPSVLAMKLASSPAHLLGKPLVSSETTTWLANHFKVSLSQIKPQIDELFTAGINHIFYHGTTYSPPGEAWPGWLFYASTNYSPSTHFWNEYPALNAYVERSQARLQASRPDNDLLVYFPMQDIWALPGKSQGGIQQLDVHHVERWLSPQPFGKLCEQLRQQGFTFDAVSDAQLTGLRAVNGRILSKGSSYRVIVVPDCRYMPEGTMQQLARLAGQGATIVFEKNLPQQAPGFRDAARRNALVKTMAQALAKRPGVRVAADVPATLTGLKVLPEALGANGLSFIRKKADDAALYFVANLNNRFTEGWVPINRPVSQRFDPLTNKTEMLITRKTPDRSDEVWLRLLPGQSCFLSSLVSTDAWGTPEILPKVQKTTTFRPLIQLSGPWSLSFGAGRPALSGTRSLAQLTSWPALGDSAVYFSGKAMYTTTFDLPAAPQAKTIYRLDLGDVRETARVWINGHDAGLAWSIPFELEIPAGWLKQTGNQLKIEVTNLSANYMRLRDKQQPAWKKFYDINIVDITYKPFDAARWEPMPSGLLGPVRVLANE</sequence>
<dbReference type="InterPro" id="IPR008979">
    <property type="entry name" value="Galactose-bd-like_sf"/>
</dbReference>
<keyword evidence="6" id="KW-1185">Reference proteome</keyword>
<dbReference type="InterPro" id="IPR029062">
    <property type="entry name" value="Class_I_gatase-like"/>
</dbReference>
<dbReference type="CDD" id="cd03143">
    <property type="entry name" value="A4_beta-galactosidase_middle_domain"/>
    <property type="match status" value="1"/>
</dbReference>
<evidence type="ECO:0000256" key="3">
    <source>
        <dbReference type="SAM" id="SignalP"/>
    </source>
</evidence>
<protein>
    <submittedName>
        <fullName evidence="5">Glycoside hydrolase</fullName>
    </submittedName>
</protein>
<organism evidence="5 6">
    <name type="scientific">Arsenicibacter rosenii</name>
    <dbReference type="NCBI Taxonomy" id="1750698"/>
    <lineage>
        <taxon>Bacteria</taxon>
        <taxon>Pseudomonadati</taxon>
        <taxon>Bacteroidota</taxon>
        <taxon>Cytophagia</taxon>
        <taxon>Cytophagales</taxon>
        <taxon>Spirosomataceae</taxon>
        <taxon>Arsenicibacter</taxon>
    </lineage>
</organism>
<dbReference type="GO" id="GO:0016798">
    <property type="term" value="F:hydrolase activity, acting on glycosyl bonds"/>
    <property type="evidence" value="ECO:0007669"/>
    <property type="project" value="UniProtKB-KW"/>
</dbReference>
<dbReference type="Pfam" id="PF21467">
    <property type="entry name" value="BetaGal_gal-bd"/>
    <property type="match status" value="1"/>
</dbReference>
<evidence type="ECO:0000313" key="5">
    <source>
        <dbReference type="EMBL" id="OIN58469.1"/>
    </source>
</evidence>
<dbReference type="RefSeq" id="WP_071504140.1">
    <property type="nucleotide sequence ID" value="NZ_MORL01000007.1"/>
</dbReference>
<accession>A0A1S2VIA0</accession>
<dbReference type="Gene3D" id="2.60.120.260">
    <property type="entry name" value="Galactose-binding domain-like"/>
    <property type="match status" value="1"/>
</dbReference>
<gene>
    <name evidence="5" type="ORF">BLX24_14950</name>
</gene>
<feature type="chain" id="PRO_5010295231" evidence="3">
    <location>
        <begin position="32"/>
        <end position="862"/>
    </location>
</feature>
<dbReference type="PANTHER" id="PTHR36848:SF2">
    <property type="entry name" value="SECRETED PROTEIN"/>
    <property type="match status" value="1"/>
</dbReference>
<reference evidence="5 6" key="1">
    <citation type="submission" date="2016-10" db="EMBL/GenBank/DDBJ databases">
        <title>Arsenicibacter rosenii gen. nov., sp. nov., an efficient arsenic-methylating bacterium isolated from an arsenic-contaminated paddy soil.</title>
        <authorList>
            <person name="Huang K."/>
        </authorList>
    </citation>
    <scope>NUCLEOTIDE SEQUENCE [LARGE SCALE GENOMIC DNA]</scope>
    <source>
        <strain evidence="5 6">SM-1</strain>
    </source>
</reference>
<keyword evidence="1 5" id="KW-0378">Hydrolase</keyword>
<keyword evidence="2" id="KW-0326">Glycosidase</keyword>
<dbReference type="Gene3D" id="3.40.50.880">
    <property type="match status" value="1"/>
</dbReference>
<dbReference type="Proteomes" id="UP000181790">
    <property type="component" value="Unassembled WGS sequence"/>
</dbReference>
<dbReference type="InterPro" id="IPR048913">
    <property type="entry name" value="BetaGal_gal-bd"/>
</dbReference>
<dbReference type="AlphaFoldDB" id="A0A1S2VIA0"/>
<name>A0A1S2VIA0_9BACT</name>
<evidence type="ECO:0000259" key="4">
    <source>
        <dbReference type="Pfam" id="PF21467"/>
    </source>
</evidence>
<dbReference type="InterPro" id="IPR053161">
    <property type="entry name" value="Ulvan_degrading_GH"/>
</dbReference>
<dbReference type="Pfam" id="PF17132">
    <property type="entry name" value="Glyco_hydro_106"/>
    <property type="match status" value="3"/>
</dbReference>
<dbReference type="EMBL" id="MORL01000007">
    <property type="protein sequence ID" value="OIN58469.1"/>
    <property type="molecule type" value="Genomic_DNA"/>
</dbReference>
<dbReference type="OrthoDB" id="9761519at2"/>
<evidence type="ECO:0000256" key="1">
    <source>
        <dbReference type="ARBA" id="ARBA00022801"/>
    </source>
</evidence>
<dbReference type="SUPFAM" id="SSF49785">
    <property type="entry name" value="Galactose-binding domain-like"/>
    <property type="match status" value="1"/>
</dbReference>
<feature type="domain" description="Beta-galactosidase galactose-binding" evidence="4">
    <location>
        <begin position="740"/>
        <end position="800"/>
    </location>
</feature>
<comment type="caution">
    <text evidence="5">The sequence shown here is derived from an EMBL/GenBank/DDBJ whole genome shotgun (WGS) entry which is preliminary data.</text>
</comment>
<keyword evidence="3" id="KW-0732">Signal</keyword>
<dbReference type="NCBIfam" id="NF045579">
    <property type="entry name" value="rhamnoside_JR"/>
    <property type="match status" value="1"/>
</dbReference>
<evidence type="ECO:0000256" key="2">
    <source>
        <dbReference type="ARBA" id="ARBA00023295"/>
    </source>
</evidence>
<feature type="signal peptide" evidence="3">
    <location>
        <begin position="1"/>
        <end position="31"/>
    </location>
</feature>
<evidence type="ECO:0000313" key="6">
    <source>
        <dbReference type="Proteomes" id="UP000181790"/>
    </source>
</evidence>
<dbReference type="PANTHER" id="PTHR36848">
    <property type="entry name" value="DNA-BINDING PROTEIN (PUTATIVE SECRETED PROTEIN)-RELATED"/>
    <property type="match status" value="1"/>
</dbReference>
<proteinExistence type="predicted"/>